<reference evidence="7 8" key="1">
    <citation type="submission" date="2015-04" db="EMBL/GenBank/DDBJ databases">
        <title>Taxonomic description and genome sequence of Bacillus campisalis sp. nov., a novel member of the genus Bacillus isolated from solar saltern.</title>
        <authorList>
            <person name="Mathan Kumar R."/>
            <person name="Kaur G."/>
            <person name="Kumar A."/>
            <person name="Singh N.K."/>
            <person name="Kaur N."/>
            <person name="Kumar N."/>
            <person name="Mayilraj S."/>
        </authorList>
    </citation>
    <scope>NUCLEOTIDE SEQUENCE [LARGE SCALE GENOMIC DNA]</scope>
    <source>
        <strain evidence="7 8">SA2-6</strain>
    </source>
</reference>
<feature type="region of interest" description="Disordered" evidence="5">
    <location>
        <begin position="132"/>
        <end position="177"/>
    </location>
</feature>
<dbReference type="PROSITE" id="PS51257">
    <property type="entry name" value="PROKAR_LIPOPROTEIN"/>
    <property type="match status" value="1"/>
</dbReference>
<feature type="coiled-coil region" evidence="4">
    <location>
        <begin position="204"/>
        <end position="231"/>
    </location>
</feature>
<feature type="signal peptide" evidence="6">
    <location>
        <begin position="1"/>
        <end position="19"/>
    </location>
</feature>
<evidence type="ECO:0000256" key="5">
    <source>
        <dbReference type="SAM" id="MobiDB-lite"/>
    </source>
</evidence>
<dbReference type="EMBL" id="LAYY01000029">
    <property type="protein sequence ID" value="KKK36491.1"/>
    <property type="molecule type" value="Genomic_DNA"/>
</dbReference>
<feature type="chain" id="PRO_5038682554" evidence="6">
    <location>
        <begin position="20"/>
        <end position="345"/>
    </location>
</feature>
<gene>
    <name evidence="7" type="ORF">WQ57_18920</name>
</gene>
<dbReference type="PRINTS" id="PR00690">
    <property type="entry name" value="ADHESNFAMILY"/>
</dbReference>
<protein>
    <submittedName>
        <fullName evidence="7">Adhesin</fullName>
    </submittedName>
</protein>
<dbReference type="PANTHER" id="PTHR42953">
    <property type="entry name" value="HIGH-AFFINITY ZINC UPTAKE SYSTEM PROTEIN ZNUA-RELATED"/>
    <property type="match status" value="1"/>
</dbReference>
<dbReference type="PANTHER" id="PTHR42953:SF8">
    <property type="entry name" value="ZINT DOMAIN-CONTAINING PROTEIN"/>
    <property type="match status" value="1"/>
</dbReference>
<keyword evidence="2 6" id="KW-0732">Signal</keyword>
<dbReference type="SUPFAM" id="SSF53807">
    <property type="entry name" value="Helical backbone' metal receptor"/>
    <property type="match status" value="1"/>
</dbReference>
<keyword evidence="4" id="KW-0175">Coiled coil</keyword>
<evidence type="ECO:0000256" key="6">
    <source>
        <dbReference type="SAM" id="SignalP"/>
    </source>
</evidence>
<name>A0A0M2SS24_9BACI</name>
<comment type="caution">
    <text evidence="7">The sequence shown here is derived from an EMBL/GenBank/DDBJ whole genome shotgun (WGS) entry which is preliminary data.</text>
</comment>
<keyword evidence="8" id="KW-1185">Reference proteome</keyword>
<dbReference type="Gene3D" id="3.40.50.1980">
    <property type="entry name" value="Nitrogenase molybdenum iron protein domain"/>
    <property type="match status" value="2"/>
</dbReference>
<dbReference type="GO" id="GO:0046872">
    <property type="term" value="F:metal ion binding"/>
    <property type="evidence" value="ECO:0007669"/>
    <property type="project" value="InterPro"/>
</dbReference>
<dbReference type="RefSeq" id="WP_046525333.1">
    <property type="nucleotide sequence ID" value="NZ_LAYY01000029.1"/>
</dbReference>
<organism evidence="7 8">
    <name type="scientific">Mesobacillus campisalis</name>
    <dbReference type="NCBI Taxonomy" id="1408103"/>
    <lineage>
        <taxon>Bacteria</taxon>
        <taxon>Bacillati</taxon>
        <taxon>Bacillota</taxon>
        <taxon>Bacilli</taxon>
        <taxon>Bacillales</taxon>
        <taxon>Bacillaceae</taxon>
        <taxon>Mesobacillus</taxon>
    </lineage>
</organism>
<dbReference type="Proteomes" id="UP000034166">
    <property type="component" value="Unassembled WGS sequence"/>
</dbReference>
<dbReference type="GO" id="GO:0007155">
    <property type="term" value="P:cell adhesion"/>
    <property type="evidence" value="ECO:0007669"/>
    <property type="project" value="InterPro"/>
</dbReference>
<dbReference type="InterPro" id="IPR006127">
    <property type="entry name" value="ZnuA-like"/>
</dbReference>
<dbReference type="GO" id="GO:0030001">
    <property type="term" value="P:metal ion transport"/>
    <property type="evidence" value="ECO:0007669"/>
    <property type="project" value="InterPro"/>
</dbReference>
<proteinExistence type="inferred from homology"/>
<dbReference type="AlphaFoldDB" id="A0A0M2SS24"/>
<dbReference type="PATRIC" id="fig|1408103.3.peg.4192"/>
<evidence type="ECO:0000256" key="3">
    <source>
        <dbReference type="RuleBase" id="RU003512"/>
    </source>
</evidence>
<evidence type="ECO:0000256" key="2">
    <source>
        <dbReference type="ARBA" id="ARBA00022729"/>
    </source>
</evidence>
<keyword evidence="1 3" id="KW-0813">Transport</keyword>
<evidence type="ECO:0000256" key="1">
    <source>
        <dbReference type="ARBA" id="ARBA00022448"/>
    </source>
</evidence>
<dbReference type="InterPro" id="IPR050492">
    <property type="entry name" value="Bact_metal-bind_prot9"/>
</dbReference>
<accession>A0A0M2SS24</accession>
<dbReference type="Pfam" id="PF01297">
    <property type="entry name" value="ZnuA"/>
    <property type="match status" value="1"/>
</dbReference>
<comment type="similarity">
    <text evidence="3">Belongs to the bacterial solute-binding protein 9 family.</text>
</comment>
<evidence type="ECO:0000313" key="8">
    <source>
        <dbReference type="Proteomes" id="UP000034166"/>
    </source>
</evidence>
<dbReference type="InterPro" id="IPR006129">
    <property type="entry name" value="AdhesinB"/>
</dbReference>
<evidence type="ECO:0000256" key="4">
    <source>
        <dbReference type="SAM" id="Coils"/>
    </source>
</evidence>
<evidence type="ECO:0000313" key="7">
    <source>
        <dbReference type="EMBL" id="KKK36491.1"/>
    </source>
</evidence>
<dbReference type="OrthoDB" id="9810636at2"/>
<dbReference type="PRINTS" id="PR00691">
    <property type="entry name" value="ADHESINB"/>
</dbReference>
<dbReference type="InterPro" id="IPR006128">
    <property type="entry name" value="Lipoprotein_PsaA-like"/>
</dbReference>
<sequence>MKFKYMALGFIFVISIFLAGCNSQKPNASISTETDQQEAANQLKIFTTIYPLKDFTEKIGGEDVTVESIMPPGADAHTFEPTTKQMTNIAEADAFIYNGLGLEPFAEKMGNALKNQKVKFVEAAHGIETLAHEHDDHYEKEENGHGEEHSESDEHGHAEEHSETDGDGHDHGDLDPHVWLDPYQAITLAEGIKNTFVELKPDAKEKFQKNYESLKDELEKLDEEFHHLAESKENPEMVVSHAAYGYWEESYGIQQIPVAGLSPTDEPSQKALQNIIELARDKQIKYILFEQNVAPKVAEVIRKEINAEPLYLHNLSVITEEDIQNGEDYFSLMRKNIETLDKALK</sequence>